<evidence type="ECO:0000313" key="1">
    <source>
        <dbReference type="EMBL" id="VDN08601.1"/>
    </source>
</evidence>
<reference evidence="3" key="1">
    <citation type="submission" date="2017-02" db="UniProtKB">
        <authorList>
            <consortium name="WormBaseParasite"/>
        </authorList>
    </citation>
    <scope>IDENTIFICATION</scope>
</reference>
<gene>
    <name evidence="1" type="ORF">TCLT_LOCUS10883</name>
</gene>
<organism evidence="3">
    <name type="scientific">Thelazia callipaeda</name>
    <name type="common">Oriental eyeworm</name>
    <name type="synonym">Parasitic nematode</name>
    <dbReference type="NCBI Taxonomy" id="103827"/>
    <lineage>
        <taxon>Eukaryota</taxon>
        <taxon>Metazoa</taxon>
        <taxon>Ecdysozoa</taxon>
        <taxon>Nematoda</taxon>
        <taxon>Chromadorea</taxon>
        <taxon>Rhabditida</taxon>
        <taxon>Spirurina</taxon>
        <taxon>Spiruromorpha</taxon>
        <taxon>Thelazioidea</taxon>
        <taxon>Thelaziidae</taxon>
        <taxon>Thelazia</taxon>
    </lineage>
</organism>
<evidence type="ECO:0000313" key="2">
    <source>
        <dbReference type="Proteomes" id="UP000276776"/>
    </source>
</evidence>
<dbReference type="Proteomes" id="UP000276776">
    <property type="component" value="Unassembled WGS sequence"/>
</dbReference>
<reference evidence="1 2" key="2">
    <citation type="submission" date="2018-11" db="EMBL/GenBank/DDBJ databases">
        <authorList>
            <consortium name="Pathogen Informatics"/>
        </authorList>
    </citation>
    <scope>NUCLEOTIDE SEQUENCE [LARGE SCALE GENOMIC DNA]</scope>
</reference>
<proteinExistence type="predicted"/>
<keyword evidence="2" id="KW-1185">Reference proteome</keyword>
<name>A0A0N5DCI3_THECL</name>
<accession>A0A0N5DCI3</accession>
<evidence type="ECO:0000313" key="3">
    <source>
        <dbReference type="WBParaSite" id="TCLT_0001090701-mRNA-1"/>
    </source>
</evidence>
<dbReference type="EMBL" id="UYYF01005553">
    <property type="protein sequence ID" value="VDN08601.1"/>
    <property type="molecule type" value="Genomic_DNA"/>
</dbReference>
<protein>
    <submittedName>
        <fullName evidence="3">DUF4708 domain-containing protein</fullName>
    </submittedName>
</protein>
<dbReference type="WBParaSite" id="TCLT_0001090701-mRNA-1">
    <property type="protein sequence ID" value="TCLT_0001090701-mRNA-1"/>
    <property type="gene ID" value="TCLT_0001090701"/>
</dbReference>
<dbReference type="AlphaFoldDB" id="A0A0N5DCI3"/>
<sequence length="198" mass="22364">MLSSNSLKNVAFTLKDGCVMHIKAEFVTIFEVFQREVKPPANFLEEVRALERCHKKQEPAFDEHNLLYRNKRLLIRFKAICSIPSSYLLGMRGCPSRTVIYCLAERENPYCTSSDCRKLNLTQVSGVSSEGGVVTEVVKYGALKKGGDSKESMEKSDEFYASEGIAYEEDFAYYSDETDLAVSNQISLLCFLTTVMMI</sequence>